<dbReference type="SUPFAM" id="SSF47565">
    <property type="entry name" value="Insect pheromone/odorant-binding proteins"/>
    <property type="match status" value="1"/>
</dbReference>
<proteinExistence type="predicted"/>
<evidence type="ECO:0000313" key="3">
    <source>
        <dbReference type="Proteomes" id="UP001431783"/>
    </source>
</evidence>
<dbReference type="AlphaFoldDB" id="A0AAW1VAD5"/>
<accession>A0AAW1VAD5</accession>
<dbReference type="InterPro" id="IPR006170">
    <property type="entry name" value="PBP/GOBP"/>
</dbReference>
<dbReference type="GO" id="GO:0005549">
    <property type="term" value="F:odorant binding"/>
    <property type="evidence" value="ECO:0007669"/>
    <property type="project" value="InterPro"/>
</dbReference>
<reference evidence="2 3" key="1">
    <citation type="submission" date="2023-03" db="EMBL/GenBank/DDBJ databases">
        <title>Genome insight into feeding habits of ladybird beetles.</title>
        <authorList>
            <person name="Li H.-S."/>
            <person name="Huang Y.-H."/>
            <person name="Pang H."/>
        </authorList>
    </citation>
    <scope>NUCLEOTIDE SEQUENCE [LARGE SCALE GENOMIC DNA]</scope>
    <source>
        <strain evidence="2">SYSU_2023b</strain>
        <tissue evidence="2">Whole body</tissue>
    </source>
</reference>
<dbReference type="InterPro" id="IPR036728">
    <property type="entry name" value="PBP_GOBP_sf"/>
</dbReference>
<keyword evidence="1" id="KW-0732">Signal</keyword>
<sequence length="167" mass="19092">MYSLKTIICLFLIGAIYATSPQKKELSEDEKKALEVLIECGNKWNISQKELKNMDQLMKDRAGEMLCFMKCSAEKDGTLDEAGNVGMKNIDRIIAMMELKSDERNNIKDCIRNVCQYVIVMNNYRPPDFISPELNLQERFRGVLDGGTNVVIFTPFNVAPRAFVFYS</sequence>
<gene>
    <name evidence="2" type="ORF">WA026_019793</name>
</gene>
<dbReference type="Pfam" id="PF01395">
    <property type="entry name" value="PBP_GOBP"/>
    <property type="match status" value="1"/>
</dbReference>
<dbReference type="Gene3D" id="1.10.238.20">
    <property type="entry name" value="Pheromone/general odorant binding protein domain"/>
    <property type="match status" value="1"/>
</dbReference>
<dbReference type="CDD" id="cd23992">
    <property type="entry name" value="PBP_GOBP"/>
    <property type="match status" value="1"/>
</dbReference>
<comment type="caution">
    <text evidence="2">The sequence shown here is derived from an EMBL/GenBank/DDBJ whole genome shotgun (WGS) entry which is preliminary data.</text>
</comment>
<keyword evidence="3" id="KW-1185">Reference proteome</keyword>
<name>A0AAW1VAD5_9CUCU</name>
<feature type="chain" id="PRO_5043620917" evidence="1">
    <location>
        <begin position="19"/>
        <end position="167"/>
    </location>
</feature>
<evidence type="ECO:0000256" key="1">
    <source>
        <dbReference type="SAM" id="SignalP"/>
    </source>
</evidence>
<dbReference type="Proteomes" id="UP001431783">
    <property type="component" value="Unassembled WGS sequence"/>
</dbReference>
<evidence type="ECO:0000313" key="2">
    <source>
        <dbReference type="EMBL" id="KAK9892339.1"/>
    </source>
</evidence>
<dbReference type="EMBL" id="JARQZJ010000134">
    <property type="protein sequence ID" value="KAK9892339.1"/>
    <property type="molecule type" value="Genomic_DNA"/>
</dbReference>
<organism evidence="2 3">
    <name type="scientific">Henosepilachna vigintioctopunctata</name>
    <dbReference type="NCBI Taxonomy" id="420089"/>
    <lineage>
        <taxon>Eukaryota</taxon>
        <taxon>Metazoa</taxon>
        <taxon>Ecdysozoa</taxon>
        <taxon>Arthropoda</taxon>
        <taxon>Hexapoda</taxon>
        <taxon>Insecta</taxon>
        <taxon>Pterygota</taxon>
        <taxon>Neoptera</taxon>
        <taxon>Endopterygota</taxon>
        <taxon>Coleoptera</taxon>
        <taxon>Polyphaga</taxon>
        <taxon>Cucujiformia</taxon>
        <taxon>Coccinelloidea</taxon>
        <taxon>Coccinellidae</taxon>
        <taxon>Epilachninae</taxon>
        <taxon>Epilachnini</taxon>
        <taxon>Henosepilachna</taxon>
    </lineage>
</organism>
<protein>
    <submittedName>
        <fullName evidence="2">Uncharacterized protein</fullName>
    </submittedName>
</protein>
<feature type="signal peptide" evidence="1">
    <location>
        <begin position="1"/>
        <end position="18"/>
    </location>
</feature>